<accession>A0A1F5X1T3</accession>
<feature type="transmembrane region" description="Helical" evidence="1">
    <location>
        <begin position="15"/>
        <end position="36"/>
    </location>
</feature>
<dbReference type="EMBL" id="MFID01000003">
    <property type="protein sequence ID" value="OGF81859.1"/>
    <property type="molecule type" value="Genomic_DNA"/>
</dbReference>
<reference evidence="2 3" key="1">
    <citation type="journal article" date="2016" name="Nat. Commun.">
        <title>Thousands of microbial genomes shed light on interconnected biogeochemical processes in an aquifer system.</title>
        <authorList>
            <person name="Anantharaman K."/>
            <person name="Brown C.T."/>
            <person name="Hug L.A."/>
            <person name="Sharon I."/>
            <person name="Castelle C.J."/>
            <person name="Probst A.J."/>
            <person name="Thomas B.C."/>
            <person name="Singh A."/>
            <person name="Wilkins M.J."/>
            <person name="Karaoz U."/>
            <person name="Brodie E.L."/>
            <person name="Williams K.H."/>
            <person name="Hubbard S.S."/>
            <person name="Banfield J.F."/>
        </authorList>
    </citation>
    <scope>NUCLEOTIDE SEQUENCE [LARGE SCALE GENOMIC DNA]</scope>
</reference>
<feature type="transmembrane region" description="Helical" evidence="1">
    <location>
        <begin position="67"/>
        <end position="89"/>
    </location>
</feature>
<evidence type="ECO:0000256" key="1">
    <source>
        <dbReference type="SAM" id="Phobius"/>
    </source>
</evidence>
<dbReference type="Proteomes" id="UP000178114">
    <property type="component" value="Unassembled WGS sequence"/>
</dbReference>
<dbReference type="STRING" id="1798351.A2930_01955"/>
<keyword evidence="1" id="KW-1133">Transmembrane helix</keyword>
<sequence>MWHYSAGAEGARAQAMLAVLAVYNYFSIGHLLESLFSPFHRDVRSKGLGFDPQVFFMSIAENLVSRVVGFCIRIIIIFLGFIAMFFTVLGAALFYLGWLVAPAAAVIFIFIGFLMFF</sequence>
<evidence type="ECO:0000313" key="2">
    <source>
        <dbReference type="EMBL" id="OGF81859.1"/>
    </source>
</evidence>
<name>A0A1F5X1T3_9BACT</name>
<dbReference type="AlphaFoldDB" id="A0A1F5X1T3"/>
<comment type="caution">
    <text evidence="2">The sequence shown here is derived from an EMBL/GenBank/DDBJ whole genome shotgun (WGS) entry which is preliminary data.</text>
</comment>
<protein>
    <submittedName>
        <fullName evidence="2">Uncharacterized protein</fullName>
    </submittedName>
</protein>
<feature type="transmembrane region" description="Helical" evidence="1">
    <location>
        <begin position="95"/>
        <end position="116"/>
    </location>
</feature>
<organism evidence="2 3">
    <name type="scientific">Candidatus Giovannonibacteria bacterium RIFCSPLOWO2_01_FULL_45_34</name>
    <dbReference type="NCBI Taxonomy" id="1798351"/>
    <lineage>
        <taxon>Bacteria</taxon>
        <taxon>Candidatus Giovannoniibacteriota</taxon>
    </lineage>
</organism>
<keyword evidence="1" id="KW-0812">Transmembrane</keyword>
<evidence type="ECO:0000313" key="3">
    <source>
        <dbReference type="Proteomes" id="UP000178114"/>
    </source>
</evidence>
<gene>
    <name evidence="2" type="ORF">A2930_01955</name>
</gene>
<keyword evidence="1" id="KW-0472">Membrane</keyword>
<proteinExistence type="predicted"/>